<evidence type="ECO:0000256" key="3">
    <source>
        <dbReference type="ARBA" id="ARBA00005848"/>
    </source>
</evidence>
<dbReference type="CDD" id="cd12820">
    <property type="entry name" value="LbR_YadA-like"/>
    <property type="match status" value="1"/>
</dbReference>
<dbReference type="Gene3D" id="3.30.1300.30">
    <property type="entry name" value="GSPII I/J protein-like"/>
    <property type="match status" value="1"/>
</dbReference>
<dbReference type="InterPro" id="IPR045584">
    <property type="entry name" value="Pilin-like"/>
</dbReference>
<sequence length="1215" mass="124298">MNNVYRVIWNKSTQTLQAVCEFAKAQGKSSAKMVGSNNLPKSATKAFALTALAAGMMLSSSAWAQTLENKATDNQSLAISKDTNSDMKASVKGSGGIAIGDNALAQAQQDSNSVGKPAQNVAIGVNSETVYGGVAIGYKASTFKTPKNSPSTNFEHGDPGDHAQSVAIGYEATASGDQSVALGAQARAEGNSSIAIGGDDLDKVASKSPPEWNTTGNNDTSNNTDVAMKYKEITKDYLVDFGNKEKRYTATKAGKAAVAIGVQSQAGDLATAFGTRTIASGTTSVALGVGASATEEGSFAAAAGAKSEGKSSIAIGTASKATKEGAVAVGKDAQSTDESSIAIGTAANAMHSNSVALGSGSETAPATPQTQGMVNGVTYGNFAGVGSAKNGSVSVGKKDAERQIKHVAAGEISATSTDAINGSQLYMVAKGTLEQMPVVYTNKNGVKVFKQPDGKFTDAEGNTHAPADIIASMQNADGSTTAPMVLRNVASNLPATYNNDAYNKNKDSVTKSKALPDNVNVNNAATVGDVLNAGWNLQGNGVAKDFVKAYDTVNFVNGTGTTAKVTSNAKGTSSDVTFDVNTDGTTITTNSSGQITANTTGLTNGTDGKVNTPSDADKGKLVNAGDIANAINNAGFNVQTNGGNKELVKTGETVNFVNGDNIQITNDGKKITVATAKDVTFNSVTTGNTTLKNNGLTIAGGPSVTNTGINAGNKRITNVTAGTKDTDAVNLKQLKDSRTTVQSSDNSISVTQTKKGGRFDYDIKVNNQVIVENAQLPVVYTNQDGDKLTKAPNGKFYKPEEIAKATLVGDKYYAPDQLEGGKPKPGATAINPTANNNVIASMQNADGSTTAPTTLTNVKSNLPSTYNNDVYNTGNKPVTTGQTLPEKINTSNAATAGDVLNSGWNLQGNGVAKDFVKAYDTVNFVNGTGTTAKVTTNKEGTSSNVTFDVNTDGTTITTKKVADPNNPGKTITQVTANTTKLGDANKDGKVDTPSDDNKGKLVTAGDIANAINNAGFTLTVQGKNGSLVKPGATVNMKNTDKNIVIDKSANSNDVVYNLAKDITVDSVKAGNTTLNNNGVTINNGPSFTKDKVDVAGNKITGVADGDISATSKDAINGSQLHAVARKVDNLNARIDGVADDANAGVSSAMAMAALPQAYLPGKSMLTGGMASYNGEGAVAVGFSKLSDNGRWVLKMSGSADTQGNAGVAVGAGFHF</sequence>
<evidence type="ECO:0000256" key="6">
    <source>
        <dbReference type="ARBA" id="ARBA00022692"/>
    </source>
</evidence>
<dbReference type="InterPro" id="IPR024973">
    <property type="entry name" value="ESPR"/>
</dbReference>
<evidence type="ECO:0000259" key="12">
    <source>
        <dbReference type="Pfam" id="PF03895"/>
    </source>
</evidence>
<comment type="caution">
    <text evidence="16">The sequence shown here is derived from an EMBL/GenBank/DDBJ whole genome shotgun (WGS) entry which is preliminary data.</text>
</comment>
<dbReference type="SUPFAM" id="SSF101967">
    <property type="entry name" value="Adhesin YadA, collagen-binding domain"/>
    <property type="match status" value="3"/>
</dbReference>
<keyword evidence="10" id="KW-0998">Cell outer membrane</keyword>
<dbReference type="OrthoDB" id="5680814at2"/>
<feature type="region of interest" description="Disordered" evidence="11">
    <location>
        <begin position="193"/>
        <end position="220"/>
    </location>
</feature>
<evidence type="ECO:0000256" key="7">
    <source>
        <dbReference type="ARBA" id="ARBA00022729"/>
    </source>
</evidence>
<dbReference type="SUPFAM" id="SSF54523">
    <property type="entry name" value="Pili subunits"/>
    <property type="match status" value="1"/>
</dbReference>
<dbReference type="SUPFAM" id="SSF101999">
    <property type="entry name" value="Trimeric adhesin"/>
    <property type="match status" value="2"/>
</dbReference>
<keyword evidence="9" id="KW-0472">Membrane</keyword>
<dbReference type="Gene3D" id="3.90.1780.10">
    <property type="entry name" value="Trimeric adhesin"/>
    <property type="match status" value="3"/>
</dbReference>
<keyword evidence="6" id="KW-0812">Transmembrane</keyword>
<evidence type="ECO:0000256" key="5">
    <source>
        <dbReference type="ARBA" id="ARBA00022452"/>
    </source>
</evidence>
<dbReference type="InterPro" id="IPR008635">
    <property type="entry name" value="Coiled_stalk_dom"/>
</dbReference>
<dbReference type="InterPro" id="IPR011049">
    <property type="entry name" value="Serralysin-like_metalloprot_C"/>
</dbReference>
<dbReference type="Gene3D" id="6.10.250.2040">
    <property type="match status" value="1"/>
</dbReference>
<keyword evidence="8" id="KW-0653">Protein transport</keyword>
<dbReference type="Gene3D" id="2.20.70.140">
    <property type="match status" value="2"/>
</dbReference>
<dbReference type="RefSeq" id="WP_065274039.1">
    <property type="nucleotide sequence ID" value="NZ_LZMS01000074.1"/>
</dbReference>
<feature type="domain" description="Trimeric autotransporter adhesin YadA-like head" evidence="13">
    <location>
        <begin position="339"/>
        <end position="361"/>
    </location>
</feature>
<dbReference type="Pfam" id="PF05662">
    <property type="entry name" value="YadA_stalk"/>
    <property type="match status" value="3"/>
</dbReference>
<evidence type="ECO:0000256" key="11">
    <source>
        <dbReference type="SAM" id="MobiDB-lite"/>
    </source>
</evidence>
<feature type="domain" description="Trimeric autotransporter adhesin YadA-like stalk" evidence="14">
    <location>
        <begin position="715"/>
        <end position="750"/>
    </location>
</feature>
<dbReference type="EMBL" id="LZMS01000074">
    <property type="protein sequence ID" value="OBX61194.1"/>
    <property type="molecule type" value="Genomic_DNA"/>
</dbReference>
<name>A0A1B8PYI2_MORLA</name>
<feature type="domain" description="Trimeric autotransporter adhesin YadA-like C-terminal membrane anchor" evidence="12">
    <location>
        <begin position="1155"/>
        <end position="1215"/>
    </location>
</feature>
<dbReference type="GO" id="GO:0009279">
    <property type="term" value="C:cell outer membrane"/>
    <property type="evidence" value="ECO:0007669"/>
    <property type="project" value="UniProtKB-SubCell"/>
</dbReference>
<dbReference type="Pfam" id="PF03895">
    <property type="entry name" value="YadA_anchor"/>
    <property type="match status" value="1"/>
</dbReference>
<evidence type="ECO:0000259" key="13">
    <source>
        <dbReference type="Pfam" id="PF05658"/>
    </source>
</evidence>
<feature type="domain" description="Trimeric autotransporter adhesin YadA-like head" evidence="13">
    <location>
        <begin position="308"/>
        <end position="333"/>
    </location>
</feature>
<feature type="domain" description="ESPR" evidence="15">
    <location>
        <begin position="1"/>
        <end position="44"/>
    </location>
</feature>
<feature type="domain" description="Trimeric autotransporter adhesin YadA-like head" evidence="13">
    <location>
        <begin position="164"/>
        <end position="186"/>
    </location>
</feature>
<evidence type="ECO:0000313" key="16">
    <source>
        <dbReference type="EMBL" id="OBX61194.1"/>
    </source>
</evidence>
<dbReference type="AlphaFoldDB" id="A0A1B8PYI2"/>
<dbReference type="Pfam" id="PF13018">
    <property type="entry name" value="ESPR"/>
    <property type="match status" value="1"/>
</dbReference>
<keyword evidence="7" id="KW-0732">Signal</keyword>
<dbReference type="Gene3D" id="2.150.10.10">
    <property type="entry name" value="Serralysin-like metalloprotease, C-terminal"/>
    <property type="match status" value="2"/>
</dbReference>
<dbReference type="InterPro" id="IPR005594">
    <property type="entry name" value="YadA_C"/>
</dbReference>
<feature type="domain" description="Trimeric autotransporter adhesin YadA-like stalk" evidence="14">
    <location>
        <begin position="1098"/>
        <end position="1142"/>
    </location>
</feature>
<evidence type="ECO:0000313" key="17">
    <source>
        <dbReference type="Proteomes" id="UP000092607"/>
    </source>
</evidence>
<comment type="subcellular location">
    <subcellularLocation>
        <location evidence="2">Cell outer membrane</location>
    </subcellularLocation>
    <subcellularLocation>
        <location evidence="1">Cell surface</location>
    </subcellularLocation>
</comment>
<dbReference type="Gene3D" id="6.20.50.100">
    <property type="match status" value="1"/>
</dbReference>
<reference evidence="16 17" key="1">
    <citation type="submission" date="2016-06" db="EMBL/GenBank/DDBJ databases">
        <title>Draft genome of Moraxella lacunata CCUG 57757A.</title>
        <authorList>
            <person name="Salva-Serra F."/>
            <person name="Engstrom-Jakobsson H."/>
            <person name="Thorell K."/>
            <person name="Gonzales-Siles L."/>
            <person name="Karlsson R."/>
            <person name="Boulund F."/>
            <person name="Engstrand L."/>
            <person name="Kristiansson E."/>
            <person name="Moore E."/>
        </authorList>
    </citation>
    <scope>NUCLEOTIDE SEQUENCE [LARGE SCALE GENOMIC DNA]</scope>
    <source>
        <strain evidence="16 17">CCUG 57757A</strain>
    </source>
</reference>
<dbReference type="Proteomes" id="UP000092607">
    <property type="component" value="Unassembled WGS sequence"/>
</dbReference>
<accession>A0A1B8PYI2</accession>
<feature type="domain" description="Trimeric autotransporter adhesin YadA-like head" evidence="13">
    <location>
        <begin position="267"/>
        <end position="291"/>
    </location>
</feature>
<evidence type="ECO:0000256" key="9">
    <source>
        <dbReference type="ARBA" id="ARBA00023136"/>
    </source>
</evidence>
<comment type="similarity">
    <text evidence="3">Belongs to the autotransporter-2 (AT-2) (TC 1.B.40) family.</text>
</comment>
<protein>
    <recommendedName>
        <fullName evidence="18">Adhesin yadA</fullName>
    </recommendedName>
</protein>
<dbReference type="GO" id="GO:0015031">
    <property type="term" value="P:protein transport"/>
    <property type="evidence" value="ECO:0007669"/>
    <property type="project" value="UniProtKB-KW"/>
</dbReference>
<evidence type="ECO:0000259" key="15">
    <source>
        <dbReference type="Pfam" id="PF13018"/>
    </source>
</evidence>
<dbReference type="Gene3D" id="1.20.5.170">
    <property type="match status" value="2"/>
</dbReference>
<evidence type="ECO:0000256" key="4">
    <source>
        <dbReference type="ARBA" id="ARBA00022448"/>
    </source>
</evidence>
<dbReference type="GO" id="GO:0009986">
    <property type="term" value="C:cell surface"/>
    <property type="evidence" value="ECO:0007669"/>
    <property type="project" value="UniProtKB-SubCell"/>
</dbReference>
<dbReference type="InterPro" id="IPR008640">
    <property type="entry name" value="Adhesin_Head_dom"/>
</dbReference>
<evidence type="ECO:0000256" key="8">
    <source>
        <dbReference type="ARBA" id="ARBA00022927"/>
    </source>
</evidence>
<evidence type="ECO:0000256" key="2">
    <source>
        <dbReference type="ARBA" id="ARBA00004442"/>
    </source>
</evidence>
<evidence type="ECO:0008006" key="18">
    <source>
        <dbReference type="Google" id="ProtNLM"/>
    </source>
</evidence>
<keyword evidence="4" id="KW-0813">Transport</keyword>
<dbReference type="Pfam" id="PF05658">
    <property type="entry name" value="YadA_head"/>
    <property type="match status" value="4"/>
</dbReference>
<dbReference type="InterPro" id="IPR037174">
    <property type="entry name" value="Trimeric_adhesin"/>
</dbReference>
<gene>
    <name evidence="16" type="ORF">A9309_08450</name>
</gene>
<evidence type="ECO:0000259" key="14">
    <source>
        <dbReference type="Pfam" id="PF05662"/>
    </source>
</evidence>
<evidence type="ECO:0000256" key="10">
    <source>
        <dbReference type="ARBA" id="ARBA00023237"/>
    </source>
</evidence>
<evidence type="ECO:0000256" key="1">
    <source>
        <dbReference type="ARBA" id="ARBA00004241"/>
    </source>
</evidence>
<keyword evidence="5" id="KW-1134">Transmembrane beta strand</keyword>
<feature type="domain" description="Trimeric autotransporter adhesin YadA-like stalk" evidence="14">
    <location>
        <begin position="403"/>
        <end position="429"/>
    </location>
</feature>
<proteinExistence type="inferred from homology"/>
<organism evidence="16 17">
    <name type="scientific">Moraxella lacunata</name>
    <dbReference type="NCBI Taxonomy" id="477"/>
    <lineage>
        <taxon>Bacteria</taxon>
        <taxon>Pseudomonadati</taxon>
        <taxon>Pseudomonadota</taxon>
        <taxon>Gammaproteobacteria</taxon>
        <taxon>Moraxellales</taxon>
        <taxon>Moraxellaceae</taxon>
        <taxon>Moraxella</taxon>
    </lineage>
</organism>